<feature type="domain" description="PKD/REJ-like" evidence="2">
    <location>
        <begin position="528"/>
        <end position="756"/>
    </location>
</feature>
<feature type="region of interest" description="Disordered" evidence="1">
    <location>
        <begin position="1158"/>
        <end position="1180"/>
    </location>
</feature>
<dbReference type="Pfam" id="PF02010">
    <property type="entry name" value="REJ"/>
    <property type="match status" value="1"/>
</dbReference>
<feature type="region of interest" description="Disordered" evidence="1">
    <location>
        <begin position="1063"/>
        <end position="1082"/>
    </location>
</feature>
<evidence type="ECO:0000313" key="3">
    <source>
        <dbReference type="EMBL" id="KAG2451458.1"/>
    </source>
</evidence>
<feature type="compositionally biased region" description="Low complexity" evidence="1">
    <location>
        <begin position="1702"/>
        <end position="1717"/>
    </location>
</feature>
<dbReference type="Proteomes" id="UP000613740">
    <property type="component" value="Unassembled WGS sequence"/>
</dbReference>
<dbReference type="OrthoDB" id="540623at2759"/>
<sequence>MAPVAALALTTSPAPTTSAKSDAFLKACATLNSASASACNTVATSILSGGSSSNLAARSGMLCSALAQCPASGCNSFTGNKVAGGGSLSGALDLCAAEGVAGGTPTPLPSATRAPGNCRTASDCTGSSGQMCLFPETSPPQVCECVAGRDACYNLGNCISYCALNSTIATVESLNAGSRSCDPAAATSTCGAAEVCRQVSGCTRWACDPVLQKLVQTACAGACTPLDLKVVTAALSDDGTSVTMTLSAAAAPLTRAPCSSIFDAASVTALGGAAALCTASGSQLVAVLTPSAALSRTAAPATLTLLGSGQQVLVGQVDSKLAFSGSVQVAWCAACVSPRAALMGPSAITKPCAGITSLLAAAAAPPEFDASLSSDPSGHAQWADVAWSVPASSAGSAASKAILQAAADRANALAVRERLRLTLTLAEAAALEDALGFQVQVVVTSWLGTSASATLTFSSTSTATAPAVTVLGQSSQSFRVADGLRAEAEAGSVCKGQVLQWRWTSPWSGLPADGKAGQSLFLPAPVAALHGQAIPLTITASYDGDPSTAASAGVTMVAVGSNPVVELTGPSGDVPDTTAIALNATGSYDPDSSRTLQRLTFKWACRREDYPVPCFTDSQQGDQDSTPGVWSLPASLLAVGKLHTFTVTVSKEVAAGGSAGPLSVTKTITLRPRSTEVPFPRGNLTRQCAAAACAAPHSTASPLAVQLVVAAGFTAAAVTWSSADLPAVAALVAASSATDPTLSAGTHLLTIPAAALPTNRPDLTITATMALNGVTGQATVTVPLNSAPYCSLTAATSPTAADNAACLTVDVLSDTWPTAAFKLRAVGWGDAQAAASAAPTSLSFEFGTESELADGRTVSSLQQSGNAPSGTLVGLAKGNVTLYGCAIDPYGSRACGTVVVAVKPPVAGFNASEALATVDVVALVESNDKRSLLQAAATAASIISSVDANDTAAAALAAKQSVALANAILTTTSFSDAKQRDQAVSTLAAIATSASAIMTDDARATFTQAAKDAVASLAALGSASGNAPGGGSTTGSGITEDFVTQVCRLLGVSLLTASRNATTGAAGGRGGSSGSSSRRRLLADGNSTAAAASLGDVLGVAGRLTSALGKQAVPGLGYVSAGDAGVYVSAGALGAPSAGPPPSVSLLVRSGPDAAFSSTAAAANASSPSQQPQPSAGRRMLSRRELLQTGTGGSGSSSTAAEAYVVLSGAVATGSGGYAVGLSYAPSAAATVATGAAASLPAAVALLDGGIATVSWTAVSTTAAAAAPPALDGTSSYLLVRIPAPGYAAGRSTACLLYNASAGSLAGSLAGVAAPLQPLPAGAVVAFEGYSGGRVTCRSTVMGSFVVAQGPALPSPPPAVASGGAPLQPSPPSAPPPSPPNGGATQVSSGDTSSGGSGGGTNTGAIVGGVVGGTAGLVMLGGLAAYAAVQHRRRQQALQPVVVAGSEGGAGDGGGVDLPAAAPGAAGAVPIVAIHAHGAHEGGGSDGGGSGGGAGVAAAAGGAAAGATLAGAGPVLVTQQSGQQRSAAPSGPPPGSLAAADRPPADSAVPTPGLSSATSTPRVAPHHSPPTGPGRTSRHHHHHHLPGLHPEVVPITTDPDAASQAPSDNSRLPPRPQRRVSAGSAAAAAAAGWPASGSLPPVVVPGREPRRSYDTSHASGSLQVALAAAQQGRPSQQGLVSVSGVALSMSGTPPPGGPDLMAQQQAEAAAGGATGQPSQPPSQGPTPRRPSAGGASMASSHGKSAW</sequence>
<proteinExistence type="predicted"/>
<feature type="compositionally biased region" description="Pro residues" evidence="1">
    <location>
        <begin position="1718"/>
        <end position="1728"/>
    </location>
</feature>
<feature type="region of interest" description="Disordered" evidence="1">
    <location>
        <begin position="1355"/>
        <end position="1400"/>
    </location>
</feature>
<feature type="compositionally biased region" description="Low complexity" evidence="1">
    <location>
        <begin position="1158"/>
        <end position="1176"/>
    </location>
</feature>
<feature type="compositionally biased region" description="Low complexity" evidence="1">
    <location>
        <begin position="1729"/>
        <end position="1746"/>
    </location>
</feature>
<feature type="compositionally biased region" description="Pro residues" evidence="1">
    <location>
        <begin position="1368"/>
        <end position="1380"/>
    </location>
</feature>
<accession>A0A835WQG0</accession>
<feature type="region of interest" description="Disordered" evidence="1">
    <location>
        <begin position="1518"/>
        <end position="1746"/>
    </location>
</feature>
<keyword evidence="4" id="KW-1185">Reference proteome</keyword>
<feature type="compositionally biased region" description="Low complexity" evidence="1">
    <location>
        <begin position="1381"/>
        <end position="1392"/>
    </location>
</feature>
<evidence type="ECO:0000313" key="4">
    <source>
        <dbReference type="Proteomes" id="UP000613740"/>
    </source>
</evidence>
<comment type="caution">
    <text evidence="3">The sequence shown here is derived from an EMBL/GenBank/DDBJ whole genome shotgun (WGS) entry which is preliminary data.</text>
</comment>
<reference evidence="3" key="1">
    <citation type="journal article" date="2020" name="bioRxiv">
        <title>Comparative genomics of Chlamydomonas.</title>
        <authorList>
            <person name="Craig R.J."/>
            <person name="Hasan A.R."/>
            <person name="Ness R.W."/>
            <person name="Keightley P.D."/>
        </authorList>
    </citation>
    <scope>NUCLEOTIDE SEQUENCE</scope>
    <source>
        <strain evidence="3">CCAP 11/173</strain>
    </source>
</reference>
<feature type="compositionally biased region" description="Low complexity" evidence="1">
    <location>
        <begin position="1621"/>
        <end position="1645"/>
    </location>
</feature>
<feature type="compositionally biased region" description="Basic residues" evidence="1">
    <location>
        <begin position="1576"/>
        <end position="1586"/>
    </location>
</feature>
<dbReference type="EMBL" id="JAEHOD010000008">
    <property type="protein sequence ID" value="KAG2451458.1"/>
    <property type="molecule type" value="Genomic_DNA"/>
</dbReference>
<organism evidence="3 4">
    <name type="scientific">Chlamydomonas schloesseri</name>
    <dbReference type="NCBI Taxonomy" id="2026947"/>
    <lineage>
        <taxon>Eukaryota</taxon>
        <taxon>Viridiplantae</taxon>
        <taxon>Chlorophyta</taxon>
        <taxon>core chlorophytes</taxon>
        <taxon>Chlorophyceae</taxon>
        <taxon>CS clade</taxon>
        <taxon>Chlamydomonadales</taxon>
        <taxon>Chlamydomonadaceae</taxon>
        <taxon>Chlamydomonas</taxon>
    </lineage>
</organism>
<name>A0A835WQG0_9CHLO</name>
<evidence type="ECO:0000259" key="2">
    <source>
        <dbReference type="Pfam" id="PF02010"/>
    </source>
</evidence>
<protein>
    <recommendedName>
        <fullName evidence="2">PKD/REJ-like domain-containing protein</fullName>
    </recommendedName>
</protein>
<dbReference type="InterPro" id="IPR002859">
    <property type="entry name" value="PKD/REJ-like"/>
</dbReference>
<evidence type="ECO:0000256" key="1">
    <source>
        <dbReference type="SAM" id="MobiDB-lite"/>
    </source>
</evidence>
<gene>
    <name evidence="3" type="ORF">HYH02_004056</name>
</gene>